<evidence type="ECO:0000256" key="2">
    <source>
        <dbReference type="ARBA" id="ARBA00022840"/>
    </source>
</evidence>
<accession>A0ABU0E8I0</accession>
<dbReference type="SUPFAM" id="SSF63520">
    <property type="entry name" value="PTS-regulatory domain, PRD"/>
    <property type="match status" value="2"/>
</dbReference>
<dbReference type="CDD" id="cd00009">
    <property type="entry name" value="AAA"/>
    <property type="match status" value="1"/>
</dbReference>
<organism evidence="5 6">
    <name type="scientific">Breznakia pachnodae</name>
    <dbReference type="NCBI Taxonomy" id="265178"/>
    <lineage>
        <taxon>Bacteria</taxon>
        <taxon>Bacillati</taxon>
        <taxon>Bacillota</taxon>
        <taxon>Erysipelotrichia</taxon>
        <taxon>Erysipelotrichales</taxon>
        <taxon>Erysipelotrichaceae</taxon>
        <taxon>Breznakia</taxon>
    </lineage>
</organism>
<dbReference type="SUPFAM" id="SSF46785">
    <property type="entry name" value="Winged helix' DNA-binding domain"/>
    <property type="match status" value="1"/>
</dbReference>
<dbReference type="EMBL" id="JAUSUR010000010">
    <property type="protein sequence ID" value="MDQ0363204.1"/>
    <property type="molecule type" value="Genomic_DNA"/>
</dbReference>
<dbReference type="InterPro" id="IPR036390">
    <property type="entry name" value="WH_DNA-bd_sf"/>
</dbReference>
<dbReference type="Gene3D" id="3.40.50.300">
    <property type="entry name" value="P-loop containing nucleotide triphosphate hydrolases"/>
    <property type="match status" value="1"/>
</dbReference>
<evidence type="ECO:0000313" key="6">
    <source>
        <dbReference type="Proteomes" id="UP001230220"/>
    </source>
</evidence>
<evidence type="ECO:0000313" key="5">
    <source>
        <dbReference type="EMBL" id="MDQ0363204.1"/>
    </source>
</evidence>
<dbReference type="InterPro" id="IPR036634">
    <property type="entry name" value="PRD_sf"/>
</dbReference>
<gene>
    <name evidence="5" type="ORF">J2S15_003965</name>
</gene>
<feature type="domain" description="PRD" evidence="4">
    <location>
        <begin position="709"/>
        <end position="811"/>
    </location>
</feature>
<dbReference type="InterPro" id="IPR027417">
    <property type="entry name" value="P-loop_NTPase"/>
</dbReference>
<feature type="domain" description="Sigma-54 factor interaction" evidence="3">
    <location>
        <begin position="118"/>
        <end position="347"/>
    </location>
</feature>
<dbReference type="Pfam" id="PF00158">
    <property type="entry name" value="Sigma54_activat"/>
    <property type="match status" value="1"/>
</dbReference>
<feature type="domain" description="PRD" evidence="4">
    <location>
        <begin position="448"/>
        <end position="556"/>
    </location>
</feature>
<sequence length="811" mass="93723">MNKKKVEIYKAIYEHTKTCLKKNQFEKMNYDATNLSLDLQMERSNVSRILNQLHQEGLLIKIQGRPTLFAAKKPIDDLNKDVYIPTTIPKGKNIKDYLELTNPFTKLRKQSSFEQDIYLRENSSLYEPIQKAKAAVLYPPRGLNTLIYGEPCTGKVNFAKSMYEFSIEKNIFKESMRYYHIDCLNYESDSNDNILKDFYGYQEKDSVHKGHFEKTRNGILVIDHIDRLPRGVLSNIYNTIVNGFYSPINASSKTVEVKSLIIAISDDESLSKDPNVKRSFPMQIRIPSLKEKSIHELLVLTLQYFQEEAIRIEKTIRISKDVLSCFIMSNYSGNLPHLHAEIIQSCSNGYHKFVDNEELFINVDFNDISTPVLNNIFDVNERINELNNILNLFSNDYFFFSPVQDNKELLFLYELNDNSQSEEPLLANIEDKLINQCIKDIDSASKIELNTIRSVMVKRIYDDLYPIMLNNPITKNENLLYGLLQHISNSINQIRSGQINNDYIMNDYKIAKQTDYDCAKKIYKKIKESYNLILPDVEIEYIATYLYLSSQWINNNYIQLLIVSEDRDTAKDYVEYINSLNFKSTANWLAIDPDKKNDDLCKEITIKIDQINKEKGVVVATDSQLIQNLESEIKSNTTAEFIIIPNISLQSLVKIAGKMESLGTTINSMSYFDLSKPSDGTDELSTEYHAQTLIKQITDKVLSESLIFLNASKACQSLFNVLVNILHDLSISYSDDLLIKFLFHCSFTIERCIKKEPMVYPKDRAIINTYSDIYYSVEKNFEIITEIFSTTIPASEFALITEIFIPYINQN</sequence>
<proteinExistence type="predicted"/>
<dbReference type="Gene3D" id="3.40.50.510">
    <property type="entry name" value="Phosphotransferase system, mannose-type IIA component"/>
    <property type="match status" value="1"/>
</dbReference>
<dbReference type="Gene3D" id="1.10.1790.10">
    <property type="entry name" value="PRD domain"/>
    <property type="match status" value="2"/>
</dbReference>
<dbReference type="PROSITE" id="PS50045">
    <property type="entry name" value="SIGMA54_INTERACT_4"/>
    <property type="match status" value="1"/>
</dbReference>
<evidence type="ECO:0000259" key="4">
    <source>
        <dbReference type="PROSITE" id="PS51372"/>
    </source>
</evidence>
<keyword evidence="2" id="KW-0067">ATP-binding</keyword>
<dbReference type="SUPFAM" id="SSF52540">
    <property type="entry name" value="P-loop containing nucleoside triphosphate hydrolases"/>
    <property type="match status" value="1"/>
</dbReference>
<keyword evidence="1" id="KW-0547">Nucleotide-binding</keyword>
<evidence type="ECO:0000259" key="3">
    <source>
        <dbReference type="PROSITE" id="PS50045"/>
    </source>
</evidence>
<dbReference type="RefSeq" id="WP_307411958.1">
    <property type="nucleotide sequence ID" value="NZ_JAUSUR010000010.1"/>
</dbReference>
<keyword evidence="6" id="KW-1185">Reference proteome</keyword>
<dbReference type="Pfam" id="PF00874">
    <property type="entry name" value="PRD"/>
    <property type="match status" value="2"/>
</dbReference>
<dbReference type="InterPro" id="IPR011608">
    <property type="entry name" value="PRD"/>
</dbReference>
<comment type="caution">
    <text evidence="5">The sequence shown here is derived from an EMBL/GenBank/DDBJ whole genome shotgun (WGS) entry which is preliminary data.</text>
</comment>
<reference evidence="5 6" key="1">
    <citation type="submission" date="2023-07" db="EMBL/GenBank/DDBJ databases">
        <title>Genomic Encyclopedia of Type Strains, Phase IV (KMG-IV): sequencing the most valuable type-strain genomes for metagenomic binning, comparative biology and taxonomic classification.</title>
        <authorList>
            <person name="Goeker M."/>
        </authorList>
    </citation>
    <scope>NUCLEOTIDE SEQUENCE [LARGE SCALE GENOMIC DNA]</scope>
    <source>
        <strain evidence="5 6">DSM 16784</strain>
    </source>
</reference>
<name>A0ABU0E8I0_9FIRM</name>
<dbReference type="Proteomes" id="UP001230220">
    <property type="component" value="Unassembled WGS sequence"/>
</dbReference>
<dbReference type="InterPro" id="IPR002078">
    <property type="entry name" value="Sigma_54_int"/>
</dbReference>
<dbReference type="PROSITE" id="PS51372">
    <property type="entry name" value="PRD_2"/>
    <property type="match status" value="2"/>
</dbReference>
<dbReference type="InterPro" id="IPR036662">
    <property type="entry name" value="PTS_EIIA_man-typ_sf"/>
</dbReference>
<dbReference type="PANTHER" id="PTHR32071:SF38">
    <property type="entry name" value="PSP OPERON TRANSCRIPTIONAL ACTIVATOR"/>
    <property type="match status" value="1"/>
</dbReference>
<dbReference type="PANTHER" id="PTHR32071">
    <property type="entry name" value="TRANSCRIPTIONAL REGULATORY PROTEIN"/>
    <property type="match status" value="1"/>
</dbReference>
<evidence type="ECO:0000256" key="1">
    <source>
        <dbReference type="ARBA" id="ARBA00022741"/>
    </source>
</evidence>
<protein>
    <submittedName>
        <fullName evidence="5">Transcriptional regulatory protein LevR/transcriptional regulator with AAA-type ATPase domain</fullName>
    </submittedName>
</protein>